<dbReference type="EMBL" id="KZ559528">
    <property type="protein sequence ID" value="PLN82280.1"/>
    <property type="molecule type" value="Genomic_DNA"/>
</dbReference>
<dbReference type="AlphaFoldDB" id="A0A2J5HXY7"/>
<gene>
    <name evidence="3" type="ORF">BDW42DRAFT_81883</name>
</gene>
<organism evidence="3 4">
    <name type="scientific">Aspergillus taichungensis</name>
    <dbReference type="NCBI Taxonomy" id="482145"/>
    <lineage>
        <taxon>Eukaryota</taxon>
        <taxon>Fungi</taxon>
        <taxon>Dikarya</taxon>
        <taxon>Ascomycota</taxon>
        <taxon>Pezizomycotina</taxon>
        <taxon>Eurotiomycetes</taxon>
        <taxon>Eurotiomycetidae</taxon>
        <taxon>Eurotiales</taxon>
        <taxon>Aspergillaceae</taxon>
        <taxon>Aspergillus</taxon>
        <taxon>Aspergillus subgen. Circumdati</taxon>
    </lineage>
</organism>
<keyword evidence="2" id="KW-1133">Transmembrane helix</keyword>
<evidence type="ECO:0000256" key="2">
    <source>
        <dbReference type="SAM" id="Phobius"/>
    </source>
</evidence>
<keyword evidence="2" id="KW-0812">Transmembrane</keyword>
<reference evidence="4" key="1">
    <citation type="submission" date="2017-12" db="EMBL/GenBank/DDBJ databases">
        <authorList>
            <consortium name="DOE Joint Genome Institute"/>
            <person name="Mondo S.J."/>
            <person name="Kjaerbolling I."/>
            <person name="Vesth T.C."/>
            <person name="Frisvad J.C."/>
            <person name="Nybo J.L."/>
            <person name="Theobald S."/>
            <person name="Kuo A."/>
            <person name="Bowyer P."/>
            <person name="Matsuda Y."/>
            <person name="Lyhne E.K."/>
            <person name="Kogle M.E."/>
            <person name="Clum A."/>
            <person name="Lipzen A."/>
            <person name="Salamov A."/>
            <person name="Ngan C.Y."/>
            <person name="Daum C."/>
            <person name="Chiniquy J."/>
            <person name="Barry K."/>
            <person name="LaButti K."/>
            <person name="Haridas S."/>
            <person name="Simmons B.A."/>
            <person name="Magnuson J.K."/>
            <person name="Mortensen U.H."/>
            <person name="Larsen T.O."/>
            <person name="Grigoriev I.V."/>
            <person name="Baker S.E."/>
            <person name="Andersen M.R."/>
            <person name="Nordberg H.P."/>
            <person name="Cantor M.N."/>
            <person name="Hua S.X."/>
        </authorList>
    </citation>
    <scope>NUCLEOTIDE SEQUENCE [LARGE SCALE GENOMIC DNA]</scope>
    <source>
        <strain evidence="4">IBT 19404</strain>
    </source>
</reference>
<sequence length="177" mass="20144">MRSLNAGKPFRSVSSSIDIIKMDGHVQGREDDLGNTRLPQSEQRQWHKSIKVSSLDRHHEPQSAQRELGPVETSLNSRFPALEAYLLHRSTFFFSFFLSFILANPYLIDGFFRPHLLSSCHHSSFNAVMRTSAPPRIRQGRDFFPSTFSAVQIMDEGCPTVRQSVQAPNFSHISESH</sequence>
<protein>
    <submittedName>
        <fullName evidence="3">Uncharacterized protein</fullName>
    </submittedName>
</protein>
<evidence type="ECO:0000313" key="3">
    <source>
        <dbReference type="EMBL" id="PLN82280.1"/>
    </source>
</evidence>
<keyword evidence="2" id="KW-0472">Membrane</keyword>
<feature type="transmembrane region" description="Helical" evidence="2">
    <location>
        <begin position="86"/>
        <end position="108"/>
    </location>
</feature>
<proteinExistence type="predicted"/>
<evidence type="ECO:0000313" key="4">
    <source>
        <dbReference type="Proteomes" id="UP000235023"/>
    </source>
</evidence>
<evidence type="ECO:0000256" key="1">
    <source>
        <dbReference type="SAM" id="MobiDB-lite"/>
    </source>
</evidence>
<dbReference type="Proteomes" id="UP000235023">
    <property type="component" value="Unassembled WGS sequence"/>
</dbReference>
<feature type="region of interest" description="Disordered" evidence="1">
    <location>
        <begin position="51"/>
        <end position="70"/>
    </location>
</feature>
<name>A0A2J5HXY7_9EURO</name>
<keyword evidence="4" id="KW-1185">Reference proteome</keyword>
<accession>A0A2J5HXY7</accession>